<comment type="caution">
    <text evidence="2">The sequence shown here is derived from an EMBL/GenBank/DDBJ whole genome shotgun (WGS) entry which is preliminary data.</text>
</comment>
<protein>
    <recommendedName>
        <fullName evidence="1">BRCA1-associated 2/ETP1 RRM domain-containing protein</fullName>
    </recommendedName>
</protein>
<evidence type="ECO:0000313" key="3">
    <source>
        <dbReference type="Proteomes" id="UP001632038"/>
    </source>
</evidence>
<reference evidence="3" key="1">
    <citation type="journal article" date="2024" name="IScience">
        <title>Strigolactones Initiate the Formation of Haustorium-like Structures in Castilleja.</title>
        <authorList>
            <person name="Buerger M."/>
            <person name="Peterson D."/>
            <person name="Chory J."/>
        </authorList>
    </citation>
    <scope>NUCLEOTIDE SEQUENCE [LARGE SCALE GENOMIC DNA]</scope>
</reference>
<name>A0ABD3EN05_9LAMI</name>
<sequence length="159" mass="17407">MFTLKIHTVDYPQPLHTTFTPTTSGGSAAGPNSNNNQKPVELMGVAHLFRQLPSANQPAVTVANISARTTLIFVVAVPNYLSENDFLIFCGNHVSYFEEIIFLKVSVLEDGARFVTRDFRFATLPPLDGTLRRGFQTAAAVKASLSEHPDLVGVLIFRS</sequence>
<evidence type="ECO:0000259" key="1">
    <source>
        <dbReference type="Pfam" id="PF07576"/>
    </source>
</evidence>
<dbReference type="Proteomes" id="UP001632038">
    <property type="component" value="Unassembled WGS sequence"/>
</dbReference>
<dbReference type="EMBL" id="JAVIJP010000004">
    <property type="protein sequence ID" value="KAL3654641.1"/>
    <property type="molecule type" value="Genomic_DNA"/>
</dbReference>
<feature type="domain" description="BRCA1-associated 2/ETP1 RRM" evidence="1">
    <location>
        <begin position="66"/>
        <end position="104"/>
    </location>
</feature>
<gene>
    <name evidence="2" type="ORF">CASFOL_001626</name>
</gene>
<organism evidence="2 3">
    <name type="scientific">Castilleja foliolosa</name>
    <dbReference type="NCBI Taxonomy" id="1961234"/>
    <lineage>
        <taxon>Eukaryota</taxon>
        <taxon>Viridiplantae</taxon>
        <taxon>Streptophyta</taxon>
        <taxon>Embryophyta</taxon>
        <taxon>Tracheophyta</taxon>
        <taxon>Spermatophyta</taxon>
        <taxon>Magnoliopsida</taxon>
        <taxon>eudicotyledons</taxon>
        <taxon>Gunneridae</taxon>
        <taxon>Pentapetalae</taxon>
        <taxon>asterids</taxon>
        <taxon>lamiids</taxon>
        <taxon>Lamiales</taxon>
        <taxon>Orobanchaceae</taxon>
        <taxon>Pedicularideae</taxon>
        <taxon>Castillejinae</taxon>
        <taxon>Castilleja</taxon>
    </lineage>
</organism>
<evidence type="ECO:0000313" key="2">
    <source>
        <dbReference type="EMBL" id="KAL3654641.1"/>
    </source>
</evidence>
<dbReference type="Pfam" id="PF07576">
    <property type="entry name" value="BRAP2"/>
    <property type="match status" value="1"/>
</dbReference>
<dbReference type="InterPro" id="IPR011422">
    <property type="entry name" value="BRAP2/ETP1_RRM"/>
</dbReference>
<dbReference type="AlphaFoldDB" id="A0ABD3EN05"/>
<keyword evidence="3" id="KW-1185">Reference proteome</keyword>
<proteinExistence type="predicted"/>
<accession>A0ABD3EN05</accession>